<name>A0A133V5H1_9EURY</name>
<comment type="caution">
    <text evidence="1">The sequence shown here is derived from an EMBL/GenBank/DDBJ whole genome shotgun (WGS) entry which is preliminary data.</text>
</comment>
<protein>
    <submittedName>
        <fullName evidence="1">Uncharacterized protein</fullName>
    </submittedName>
</protein>
<accession>A0A133V5H1</accession>
<proteinExistence type="predicted"/>
<evidence type="ECO:0000313" key="1">
    <source>
        <dbReference type="EMBL" id="KXB01690.1"/>
    </source>
</evidence>
<sequence>MGKFSFEKYVPKCECPECGRNRLGSSDVNLVDGKGGKEKTLAFRCHYCGSLYISVFREGVSEENVEAAENPADLLNLVRVNEEEGAVHI</sequence>
<reference evidence="1 2" key="1">
    <citation type="journal article" date="2016" name="Sci. Rep.">
        <title>Metabolic traits of an uncultured archaeal lineage -MSBL1- from brine pools of the Red Sea.</title>
        <authorList>
            <person name="Mwirichia R."/>
            <person name="Alam I."/>
            <person name="Rashid M."/>
            <person name="Vinu M."/>
            <person name="Ba-Alawi W."/>
            <person name="Anthony Kamau A."/>
            <person name="Kamanda Ngugi D."/>
            <person name="Goker M."/>
            <person name="Klenk H.P."/>
            <person name="Bajic V."/>
            <person name="Stingl U."/>
        </authorList>
    </citation>
    <scope>NUCLEOTIDE SEQUENCE [LARGE SCALE GENOMIC DNA]</scope>
    <source>
        <strain evidence="1">SCGC-AAA259O05</strain>
    </source>
</reference>
<gene>
    <name evidence="1" type="ORF">AKJ41_00605</name>
</gene>
<evidence type="ECO:0000313" key="2">
    <source>
        <dbReference type="Proteomes" id="UP000070344"/>
    </source>
</evidence>
<keyword evidence="2" id="KW-1185">Reference proteome</keyword>
<organism evidence="1 2">
    <name type="scientific">candidate division MSBL1 archaeon SCGC-AAA259O05</name>
    <dbReference type="NCBI Taxonomy" id="1698271"/>
    <lineage>
        <taxon>Archaea</taxon>
        <taxon>Methanobacteriati</taxon>
        <taxon>Methanobacteriota</taxon>
        <taxon>candidate division MSBL1</taxon>
    </lineage>
</organism>
<dbReference type="EMBL" id="LHXV01000004">
    <property type="protein sequence ID" value="KXB01690.1"/>
    <property type="molecule type" value="Genomic_DNA"/>
</dbReference>
<dbReference type="AlphaFoldDB" id="A0A133V5H1"/>
<dbReference type="Proteomes" id="UP000070344">
    <property type="component" value="Unassembled WGS sequence"/>
</dbReference>